<keyword evidence="4" id="KW-1185">Reference proteome</keyword>
<keyword evidence="1" id="KW-0378">Hydrolase</keyword>
<protein>
    <recommendedName>
        <fullName evidence="2">CN hydrolase domain-containing protein</fullName>
    </recommendedName>
</protein>
<dbReference type="Pfam" id="PF00795">
    <property type="entry name" value="CN_hydrolase"/>
    <property type="match status" value="1"/>
</dbReference>
<evidence type="ECO:0000313" key="3">
    <source>
        <dbReference type="EMBL" id="CEJ91737.1"/>
    </source>
</evidence>
<organism evidence="3 4">
    <name type="scientific">[Torrubiella] hemipterigena</name>
    <dbReference type="NCBI Taxonomy" id="1531966"/>
    <lineage>
        <taxon>Eukaryota</taxon>
        <taxon>Fungi</taxon>
        <taxon>Dikarya</taxon>
        <taxon>Ascomycota</taxon>
        <taxon>Pezizomycotina</taxon>
        <taxon>Sordariomycetes</taxon>
        <taxon>Hypocreomycetidae</taxon>
        <taxon>Hypocreales</taxon>
        <taxon>Clavicipitaceae</taxon>
        <taxon>Clavicipitaceae incertae sedis</taxon>
        <taxon>'Torrubiella' clade</taxon>
    </lineage>
</organism>
<reference evidence="3 4" key="1">
    <citation type="journal article" date="2015" name="Genome Announc.">
        <title>Draft Genome Sequence and Gene Annotation of the Entomopathogenic Fungus Verticillium hemipterigenum.</title>
        <authorList>
            <person name="Horn F."/>
            <person name="Habel A."/>
            <person name="Scharf D.H."/>
            <person name="Dworschak J."/>
            <person name="Brakhage A.A."/>
            <person name="Guthke R."/>
            <person name="Hertweck C."/>
            <person name="Linde J."/>
        </authorList>
    </citation>
    <scope>NUCLEOTIDE SEQUENCE [LARGE SCALE GENOMIC DNA]</scope>
</reference>
<proteinExistence type="predicted"/>
<feature type="domain" description="CN hydrolase" evidence="2">
    <location>
        <begin position="1"/>
        <end position="271"/>
    </location>
</feature>
<evidence type="ECO:0000313" key="4">
    <source>
        <dbReference type="Proteomes" id="UP000039046"/>
    </source>
</evidence>
<dbReference type="PROSITE" id="PS50263">
    <property type="entry name" value="CN_HYDROLASE"/>
    <property type="match status" value="1"/>
</dbReference>
<dbReference type="InterPro" id="IPR003010">
    <property type="entry name" value="C-N_Hydrolase"/>
</dbReference>
<dbReference type="SUPFAM" id="SSF56317">
    <property type="entry name" value="Carbon-nitrogen hydrolase"/>
    <property type="match status" value="1"/>
</dbReference>
<dbReference type="HOGENOM" id="CLU_030130_2_0_1"/>
<dbReference type="Gene3D" id="3.60.110.10">
    <property type="entry name" value="Carbon-nitrogen hydrolase"/>
    <property type="match status" value="1"/>
</dbReference>
<evidence type="ECO:0000259" key="2">
    <source>
        <dbReference type="PROSITE" id="PS50263"/>
    </source>
</evidence>
<dbReference type="CDD" id="cd07197">
    <property type="entry name" value="nitrilase"/>
    <property type="match status" value="1"/>
</dbReference>
<name>A0A0A1TMY5_9HYPO</name>
<dbReference type="OrthoDB" id="412018at2759"/>
<evidence type="ECO:0000256" key="1">
    <source>
        <dbReference type="ARBA" id="ARBA00022801"/>
    </source>
</evidence>
<dbReference type="PANTHER" id="PTHR43674">
    <property type="entry name" value="NITRILASE C965.09-RELATED"/>
    <property type="match status" value="1"/>
</dbReference>
<dbReference type="GO" id="GO:0016811">
    <property type="term" value="F:hydrolase activity, acting on carbon-nitrogen (but not peptide) bonds, in linear amides"/>
    <property type="evidence" value="ECO:0007669"/>
    <property type="project" value="TreeGrafter"/>
</dbReference>
<dbReference type="InterPro" id="IPR050345">
    <property type="entry name" value="Aliph_Amidase/BUP"/>
</dbReference>
<dbReference type="PANTHER" id="PTHR43674:SF16">
    <property type="entry name" value="CARBON-NITROGEN FAMILY, PUTATIVE (AFU_ORTHOLOGUE AFUA_5G02350)-RELATED"/>
    <property type="match status" value="1"/>
</dbReference>
<dbReference type="EMBL" id="CDHN01000004">
    <property type="protein sequence ID" value="CEJ91737.1"/>
    <property type="molecule type" value="Genomic_DNA"/>
</dbReference>
<gene>
    <name evidence="3" type="ORF">VHEMI07430</name>
</gene>
<dbReference type="InterPro" id="IPR036526">
    <property type="entry name" value="C-N_Hydrolase_sf"/>
</dbReference>
<dbReference type="AlphaFoldDB" id="A0A0A1TMY5"/>
<dbReference type="Proteomes" id="UP000039046">
    <property type="component" value="Unassembled WGS sequence"/>
</dbReference>
<dbReference type="STRING" id="1531966.A0A0A1TMY5"/>
<sequence>MKVALIQLYSQPLAPEENFAKAESFIRDAASKGASLAILPEYHLSSWVPDREGLLRVALQSPAYLERYCALARELSISIVPGTLLSAPPADAPENGLANVCYFIGPDGKVLGSYQKRNLWHPEKPILEASSAPVPHQAFDTPLGRVGLLICWDIAFPEAMRSLIADGATIIVCPAFWLLTDGGDEGMDVNPAAETLFLDTMCVARAFENTAAVLFVNSGGAAPGDEDGIAPGKDALGREYAGVSQAALPMQGSLGRLGSGEEGMSVVDVDMSIRETAEGVYKVREDMALRAWRYSAPIPK</sequence>
<accession>A0A0A1TMY5</accession>